<evidence type="ECO:0000313" key="1">
    <source>
        <dbReference type="EMBL" id="KAF2620987.1"/>
    </source>
</evidence>
<evidence type="ECO:0000313" key="2">
    <source>
        <dbReference type="Proteomes" id="UP000712281"/>
    </source>
</evidence>
<accession>A0A8S9MR90</accession>
<name>A0A8S9MR90_BRACR</name>
<dbReference type="Proteomes" id="UP000712281">
    <property type="component" value="Unassembled WGS sequence"/>
</dbReference>
<protein>
    <submittedName>
        <fullName evidence="1">Uncharacterized protein</fullName>
    </submittedName>
</protein>
<organism evidence="1 2">
    <name type="scientific">Brassica cretica</name>
    <name type="common">Mustard</name>
    <dbReference type="NCBI Taxonomy" id="69181"/>
    <lineage>
        <taxon>Eukaryota</taxon>
        <taxon>Viridiplantae</taxon>
        <taxon>Streptophyta</taxon>
        <taxon>Embryophyta</taxon>
        <taxon>Tracheophyta</taxon>
        <taxon>Spermatophyta</taxon>
        <taxon>Magnoliopsida</taxon>
        <taxon>eudicotyledons</taxon>
        <taxon>Gunneridae</taxon>
        <taxon>Pentapetalae</taxon>
        <taxon>rosids</taxon>
        <taxon>malvids</taxon>
        <taxon>Brassicales</taxon>
        <taxon>Brassicaceae</taxon>
        <taxon>Brassiceae</taxon>
        <taxon>Brassica</taxon>
    </lineage>
</organism>
<dbReference type="EMBL" id="QGKW02000007">
    <property type="protein sequence ID" value="KAF2620987.1"/>
    <property type="molecule type" value="Genomic_DNA"/>
</dbReference>
<reference evidence="1" key="1">
    <citation type="submission" date="2019-12" db="EMBL/GenBank/DDBJ databases">
        <title>Genome sequencing and annotation of Brassica cretica.</title>
        <authorList>
            <person name="Studholme D.J."/>
            <person name="Sarris P.F."/>
        </authorList>
    </citation>
    <scope>NUCLEOTIDE SEQUENCE</scope>
    <source>
        <strain evidence="1">PFS-001/15</strain>
        <tissue evidence="1">Leaf</tissue>
    </source>
</reference>
<dbReference type="AlphaFoldDB" id="A0A8S9MR90"/>
<sequence>MFSSRGVGVGFSSFICSSQPSRLGRSSPYGMDLLPVLVGGTGVRYLLLVSSSLSVGVFQFWSFGLGLGGYVGCGHRCTCSTQVHAVGVWFLLGFWWSMSQGFAPLRWWWRVCGVGSTSFLLREVLSLVLSYRCSMVWRFSTSSFSPNKSFVLERTLSAALKLWTSDYSIGFMFVALLMVNRCRIEAAI</sequence>
<comment type="caution">
    <text evidence="1">The sequence shown here is derived from an EMBL/GenBank/DDBJ whole genome shotgun (WGS) entry which is preliminary data.</text>
</comment>
<proteinExistence type="predicted"/>
<gene>
    <name evidence="1" type="ORF">F2Q68_00041457</name>
</gene>